<name>A0ABS4F2C4_9CLOT</name>
<dbReference type="NCBIfam" id="TIGR00231">
    <property type="entry name" value="small_GTP"/>
    <property type="match status" value="1"/>
</dbReference>
<dbReference type="InterPro" id="IPR004161">
    <property type="entry name" value="EFTu-like_2"/>
</dbReference>
<dbReference type="SUPFAM" id="SSF52540">
    <property type="entry name" value="P-loop containing nucleoside triphosphate hydrolases"/>
    <property type="match status" value="1"/>
</dbReference>
<dbReference type="Gene3D" id="1.10.10.10">
    <property type="entry name" value="Winged helix-like DNA-binding domain superfamily/Winged helix DNA-binding domain"/>
    <property type="match status" value="1"/>
</dbReference>
<comment type="caution">
    <text evidence="11">The sequence shown here is derived from an EMBL/GenBank/DDBJ whole genome shotgun (WGS) entry which is preliminary data.</text>
</comment>
<dbReference type="PROSITE" id="PS51722">
    <property type="entry name" value="G_TR_2"/>
    <property type="match status" value="1"/>
</dbReference>
<dbReference type="InterPro" id="IPR015191">
    <property type="entry name" value="SelB_WHD4"/>
</dbReference>
<keyword evidence="4" id="KW-0547">Nucleotide-binding</keyword>
<evidence type="ECO:0000259" key="10">
    <source>
        <dbReference type="PROSITE" id="PS51722"/>
    </source>
</evidence>
<dbReference type="Gene3D" id="1.10.10.2770">
    <property type="match status" value="1"/>
</dbReference>
<dbReference type="CDD" id="cd15491">
    <property type="entry name" value="selB_III"/>
    <property type="match status" value="1"/>
</dbReference>
<keyword evidence="11" id="KW-0251">Elongation factor</keyword>
<dbReference type="SUPFAM" id="SSF46785">
    <property type="entry name" value="Winged helix' DNA-binding domain"/>
    <property type="match status" value="2"/>
</dbReference>
<dbReference type="InterPro" id="IPR031157">
    <property type="entry name" value="G_TR_CS"/>
</dbReference>
<dbReference type="Gene3D" id="2.40.30.10">
    <property type="entry name" value="Translation factors"/>
    <property type="match status" value="1"/>
</dbReference>
<dbReference type="PRINTS" id="PR00315">
    <property type="entry name" value="ELONGATNFCT"/>
</dbReference>
<dbReference type="SUPFAM" id="SSF50465">
    <property type="entry name" value="EF-Tu/eEF-1alpha/eIF2-gamma C-terminal domain"/>
    <property type="match status" value="1"/>
</dbReference>
<dbReference type="GO" id="GO:0003746">
    <property type="term" value="F:translation elongation factor activity"/>
    <property type="evidence" value="ECO:0007669"/>
    <property type="project" value="UniProtKB-KW"/>
</dbReference>
<dbReference type="Pfam" id="PF09107">
    <property type="entry name" value="WHD_3rd_SelB"/>
    <property type="match status" value="1"/>
</dbReference>
<dbReference type="NCBIfam" id="TIGR00475">
    <property type="entry name" value="selB"/>
    <property type="match status" value="1"/>
</dbReference>
<evidence type="ECO:0000256" key="4">
    <source>
        <dbReference type="ARBA" id="ARBA00022741"/>
    </source>
</evidence>
<dbReference type="PANTHER" id="PTHR43721">
    <property type="entry name" value="ELONGATION FACTOR TU-RELATED"/>
    <property type="match status" value="1"/>
</dbReference>
<feature type="domain" description="Tr-type G" evidence="10">
    <location>
        <begin position="1"/>
        <end position="173"/>
    </location>
</feature>
<dbReference type="RefSeq" id="WP_209797305.1">
    <property type="nucleotide sequence ID" value="NZ_JAGGJZ010000006.1"/>
</dbReference>
<evidence type="ECO:0000256" key="8">
    <source>
        <dbReference type="ARBA" id="ARBA00031615"/>
    </source>
</evidence>
<keyword evidence="6" id="KW-0342">GTP-binding</keyword>
<proteinExistence type="predicted"/>
<evidence type="ECO:0000256" key="3">
    <source>
        <dbReference type="ARBA" id="ARBA00022490"/>
    </source>
</evidence>
<keyword evidence="3" id="KW-0963">Cytoplasm</keyword>
<keyword evidence="5" id="KW-0648">Protein biosynthesis</keyword>
<dbReference type="InterPro" id="IPR050055">
    <property type="entry name" value="EF-Tu_GTPase"/>
</dbReference>
<dbReference type="Pfam" id="PF09106">
    <property type="entry name" value="WHD_2nd_SelB"/>
    <property type="match status" value="1"/>
</dbReference>
<evidence type="ECO:0000313" key="12">
    <source>
        <dbReference type="Proteomes" id="UP000783390"/>
    </source>
</evidence>
<evidence type="ECO:0000256" key="2">
    <source>
        <dbReference type="ARBA" id="ARBA00015953"/>
    </source>
</evidence>
<dbReference type="InterPro" id="IPR057335">
    <property type="entry name" value="Beta-barrel_SelB"/>
</dbReference>
<dbReference type="EMBL" id="JAGGJZ010000006">
    <property type="protein sequence ID" value="MBP1890386.1"/>
    <property type="molecule type" value="Genomic_DNA"/>
</dbReference>
<dbReference type="Pfam" id="PF25461">
    <property type="entry name" value="Beta-barrel_SelB"/>
    <property type="match status" value="1"/>
</dbReference>
<evidence type="ECO:0000256" key="5">
    <source>
        <dbReference type="ARBA" id="ARBA00022917"/>
    </source>
</evidence>
<dbReference type="InterPro" id="IPR009001">
    <property type="entry name" value="Transl_elong_EF1A/Init_IF2_C"/>
</dbReference>
<gene>
    <name evidence="11" type="ORF">J2Z53_001981</name>
</gene>
<accession>A0ABS4F2C4</accession>
<feature type="coiled-coil region" evidence="9">
    <location>
        <begin position="394"/>
        <end position="454"/>
    </location>
</feature>
<comment type="function">
    <text evidence="7">Translation factor necessary for the incorporation of selenocysteine into proteins. It probably replaces EF-Tu for the insertion of selenocysteine directed by the UGA codon. SelB binds GTP and GDP.</text>
</comment>
<dbReference type="InterPro" id="IPR036388">
    <property type="entry name" value="WH-like_DNA-bd_sf"/>
</dbReference>
<dbReference type="Pfam" id="PF00009">
    <property type="entry name" value="GTP_EFTU"/>
    <property type="match status" value="1"/>
</dbReference>
<dbReference type="PROSITE" id="PS00301">
    <property type="entry name" value="G_TR_1"/>
    <property type="match status" value="1"/>
</dbReference>
<dbReference type="CDD" id="cd04171">
    <property type="entry name" value="SelB"/>
    <property type="match status" value="1"/>
</dbReference>
<dbReference type="InterPro" id="IPR000795">
    <property type="entry name" value="T_Tr_GTP-bd_dom"/>
</dbReference>
<sequence>MKHIVIGTSGHIDHGKTALVKALTGFDMDTLEEEKRRGITINNGYTYFSLSDGRKAGIIDVPGHEKFIKNMVAGVTSVDLVLFVIAADDGIMPQTVEHFNILNTLDVKNGVIVLTKIDLVDDEWLEFIKDEVKNFVKGSFLENVPIVPVSSKTLVGIDTLKKTIEECVNNTEEKDKEALFRMPIDRVFTVKGFGSVVTGSIIGGRVKLGDEVELYPGNKVGRIRGIQVHGEERKFAEAGERCAINLSGVDKEFLERGLIIGEVSKEISTYIIDCKIKIPKYCEKVVRNRDRIRVHHGTREVIGRIIILQKDELKGGDCEYCQIRLEKEICCKDKDRIVLRTYSPMITLGGGFILNSLAQKAKRYDSNYIKDLKARESDSLEDKIELSISKEDGLKSLKDLLNEFNEDENEIKASLNKLIDNKKIISLNEGFIHNKVFTKKAEELNKILENYHKEEPLKVGMKKEECKNKLFSKKLKKEVFDEFINSMLEKGLIDSNENYVFKRGFKPKLNKREEQIKEILLNTYLENGFTTPKLKDVIKDDKEKVIYNKIFKYLKDNGDLVSIDENIIFHKDYVLKGKNLVKEYLSKKGVATIGEIKDSLNIQRKYLVPFLEYLDKEKVTKRVKEGRVLF</sequence>
<evidence type="ECO:0000256" key="6">
    <source>
        <dbReference type="ARBA" id="ARBA00023134"/>
    </source>
</evidence>
<dbReference type="Pfam" id="PF03144">
    <property type="entry name" value="GTP_EFTU_D2"/>
    <property type="match status" value="1"/>
</dbReference>
<dbReference type="InterPro" id="IPR036390">
    <property type="entry name" value="WH_DNA-bd_sf"/>
</dbReference>
<keyword evidence="9" id="KW-0175">Coiled coil</keyword>
<organism evidence="11 12">
    <name type="scientific">Clostridium moniliforme</name>
    <dbReference type="NCBI Taxonomy" id="39489"/>
    <lineage>
        <taxon>Bacteria</taxon>
        <taxon>Bacillati</taxon>
        <taxon>Bacillota</taxon>
        <taxon>Clostridia</taxon>
        <taxon>Eubacteriales</taxon>
        <taxon>Clostridiaceae</taxon>
        <taxon>Clostridium</taxon>
    </lineage>
</organism>
<comment type="subcellular location">
    <subcellularLocation>
        <location evidence="1">Cytoplasm</location>
    </subcellularLocation>
</comment>
<dbReference type="InterPro" id="IPR015190">
    <property type="entry name" value="Elong_fac_SelB-wing-hlx_typ-2"/>
</dbReference>
<evidence type="ECO:0000313" key="11">
    <source>
        <dbReference type="EMBL" id="MBP1890386.1"/>
    </source>
</evidence>
<dbReference type="InterPro" id="IPR004535">
    <property type="entry name" value="Transl_elong_SelB"/>
</dbReference>
<evidence type="ECO:0000256" key="1">
    <source>
        <dbReference type="ARBA" id="ARBA00004496"/>
    </source>
</evidence>
<dbReference type="InterPro" id="IPR027417">
    <property type="entry name" value="P-loop_NTPase"/>
</dbReference>
<dbReference type="Gene3D" id="3.40.50.300">
    <property type="entry name" value="P-loop containing nucleotide triphosphate hydrolases"/>
    <property type="match status" value="1"/>
</dbReference>
<dbReference type="Proteomes" id="UP000783390">
    <property type="component" value="Unassembled WGS sequence"/>
</dbReference>
<dbReference type="InterPro" id="IPR005225">
    <property type="entry name" value="Small_GTP-bd"/>
</dbReference>
<keyword evidence="12" id="KW-1185">Reference proteome</keyword>
<evidence type="ECO:0000256" key="7">
    <source>
        <dbReference type="ARBA" id="ARBA00025526"/>
    </source>
</evidence>
<protein>
    <recommendedName>
        <fullName evidence="2">Selenocysteine-specific elongation factor</fullName>
    </recommendedName>
    <alternativeName>
        <fullName evidence="8">SelB translation factor</fullName>
    </alternativeName>
</protein>
<dbReference type="PANTHER" id="PTHR43721:SF11">
    <property type="entry name" value="SELENOCYSTEINE-SPECIFIC ELONGATION FACTOR"/>
    <property type="match status" value="1"/>
</dbReference>
<dbReference type="CDD" id="cd03696">
    <property type="entry name" value="SelB_II"/>
    <property type="match status" value="1"/>
</dbReference>
<dbReference type="SUPFAM" id="SSF50447">
    <property type="entry name" value="Translation proteins"/>
    <property type="match status" value="1"/>
</dbReference>
<dbReference type="InterPro" id="IPR009000">
    <property type="entry name" value="Transl_B-barrel_sf"/>
</dbReference>
<reference evidence="11 12" key="1">
    <citation type="submission" date="2021-03" db="EMBL/GenBank/DDBJ databases">
        <title>Genomic Encyclopedia of Type Strains, Phase IV (KMG-IV): sequencing the most valuable type-strain genomes for metagenomic binning, comparative biology and taxonomic classification.</title>
        <authorList>
            <person name="Goeker M."/>
        </authorList>
    </citation>
    <scope>NUCLEOTIDE SEQUENCE [LARGE SCALE GENOMIC DNA]</scope>
    <source>
        <strain evidence="11 12">DSM 3984</strain>
    </source>
</reference>
<evidence type="ECO:0000256" key="9">
    <source>
        <dbReference type="SAM" id="Coils"/>
    </source>
</evidence>